<dbReference type="EMBL" id="JAAWVQ010079296">
    <property type="protein sequence ID" value="MBN3278364.1"/>
    <property type="molecule type" value="Genomic_DNA"/>
</dbReference>
<dbReference type="InterPro" id="IPR000315">
    <property type="entry name" value="Znf_B-box"/>
</dbReference>
<dbReference type="InterPro" id="IPR051051">
    <property type="entry name" value="E3_ubiq-ligase_TRIM/RNF"/>
</dbReference>
<dbReference type="SUPFAM" id="SSF57850">
    <property type="entry name" value="RING/U-box"/>
    <property type="match status" value="1"/>
</dbReference>
<evidence type="ECO:0000256" key="4">
    <source>
        <dbReference type="ARBA" id="ARBA00022833"/>
    </source>
</evidence>
<feature type="domain" description="B30.2/SPRY" evidence="10">
    <location>
        <begin position="517"/>
        <end position="709"/>
    </location>
</feature>
<dbReference type="PROSITE" id="PS50089">
    <property type="entry name" value="ZF_RING_2"/>
    <property type="match status" value="1"/>
</dbReference>
<dbReference type="PRINTS" id="PR01407">
    <property type="entry name" value="BUTYPHLNCDUF"/>
</dbReference>
<dbReference type="SMART" id="SM00184">
    <property type="entry name" value="RING"/>
    <property type="match status" value="1"/>
</dbReference>
<dbReference type="Gene3D" id="2.60.120.920">
    <property type="match status" value="1"/>
</dbReference>
<feature type="domain" description="RING-type" evidence="8">
    <location>
        <begin position="13"/>
        <end position="56"/>
    </location>
</feature>
<dbReference type="InterPro" id="IPR001870">
    <property type="entry name" value="B30.2/SPRY"/>
</dbReference>
<dbReference type="Pfam" id="PF00622">
    <property type="entry name" value="SPRY"/>
    <property type="match status" value="1"/>
</dbReference>
<evidence type="ECO:0000256" key="2">
    <source>
        <dbReference type="ARBA" id="ARBA00022723"/>
    </source>
</evidence>
<keyword evidence="2" id="KW-0479">Metal-binding</keyword>
<dbReference type="CDD" id="cd19769">
    <property type="entry name" value="Bbox2_TRIM16-like"/>
    <property type="match status" value="1"/>
</dbReference>
<dbReference type="InterPro" id="IPR043136">
    <property type="entry name" value="B30.2/SPRY_sf"/>
</dbReference>
<evidence type="ECO:0000256" key="7">
    <source>
        <dbReference type="SAM" id="Coils"/>
    </source>
</evidence>
<keyword evidence="1" id="KW-0399">Innate immunity</keyword>
<dbReference type="InterPro" id="IPR013083">
    <property type="entry name" value="Znf_RING/FYVE/PHD"/>
</dbReference>
<feature type="coiled-coil region" evidence="7">
    <location>
        <begin position="201"/>
        <end position="228"/>
    </location>
</feature>
<dbReference type="PROSITE" id="PS50119">
    <property type="entry name" value="ZF_BBOX"/>
    <property type="match status" value="1"/>
</dbReference>
<dbReference type="Pfam" id="PF15227">
    <property type="entry name" value="zf-C3HC4_4"/>
    <property type="match status" value="1"/>
</dbReference>
<reference evidence="11" key="1">
    <citation type="journal article" date="2021" name="Cell">
        <title>Tracing the genetic footprints of vertebrate landing in non-teleost ray-finned fishes.</title>
        <authorList>
            <person name="Bi X."/>
            <person name="Wang K."/>
            <person name="Yang L."/>
            <person name="Pan H."/>
            <person name="Jiang H."/>
            <person name="Wei Q."/>
            <person name="Fang M."/>
            <person name="Yu H."/>
            <person name="Zhu C."/>
            <person name="Cai Y."/>
            <person name="He Y."/>
            <person name="Gan X."/>
            <person name="Zeng H."/>
            <person name="Yu D."/>
            <person name="Zhu Y."/>
            <person name="Jiang H."/>
            <person name="Qiu Q."/>
            <person name="Yang H."/>
            <person name="Zhang Y.E."/>
            <person name="Wang W."/>
            <person name="Zhu M."/>
            <person name="He S."/>
            <person name="Zhang G."/>
        </authorList>
    </citation>
    <scope>NUCLEOTIDE SEQUENCE</scope>
    <source>
        <strain evidence="11">Pddl_001</strain>
    </source>
</reference>
<dbReference type="Pfam" id="PF13765">
    <property type="entry name" value="PRY"/>
    <property type="match status" value="1"/>
</dbReference>
<dbReference type="Proteomes" id="UP001166093">
    <property type="component" value="Unassembled WGS sequence"/>
</dbReference>
<feature type="coiled-coil region" evidence="7">
    <location>
        <begin position="259"/>
        <end position="293"/>
    </location>
</feature>
<evidence type="ECO:0000256" key="1">
    <source>
        <dbReference type="ARBA" id="ARBA00022588"/>
    </source>
</evidence>
<dbReference type="InterPro" id="IPR003877">
    <property type="entry name" value="SPRY_dom"/>
</dbReference>
<keyword evidence="5" id="KW-0391">Immunity</keyword>
<feature type="domain" description="B box-type" evidence="9">
    <location>
        <begin position="146"/>
        <end position="186"/>
    </location>
</feature>
<evidence type="ECO:0000256" key="3">
    <source>
        <dbReference type="ARBA" id="ARBA00022771"/>
    </source>
</evidence>
<dbReference type="SUPFAM" id="SSF57845">
    <property type="entry name" value="B-box zinc-binding domain"/>
    <property type="match status" value="1"/>
</dbReference>
<evidence type="ECO:0000256" key="6">
    <source>
        <dbReference type="PROSITE-ProRule" id="PRU00024"/>
    </source>
</evidence>
<accession>A0ABS2XVF7</accession>
<dbReference type="InterPro" id="IPR017907">
    <property type="entry name" value="Znf_RING_CS"/>
</dbReference>
<dbReference type="PANTHER" id="PTHR25465">
    <property type="entry name" value="B-BOX DOMAIN CONTAINING"/>
    <property type="match status" value="1"/>
</dbReference>
<dbReference type="SMART" id="SM00589">
    <property type="entry name" value="PRY"/>
    <property type="match status" value="1"/>
</dbReference>
<dbReference type="Gene3D" id="4.10.830.40">
    <property type="match status" value="1"/>
</dbReference>
<gene>
    <name evidence="11" type="primary">Trim47</name>
    <name evidence="11" type="ORF">GTO93_0016902</name>
</gene>
<dbReference type="InterPro" id="IPR001841">
    <property type="entry name" value="Znf_RING"/>
</dbReference>
<keyword evidence="7" id="KW-0175">Coiled coil</keyword>
<dbReference type="SMART" id="SM00449">
    <property type="entry name" value="SPRY"/>
    <property type="match status" value="1"/>
</dbReference>
<evidence type="ECO:0000313" key="12">
    <source>
        <dbReference type="Proteomes" id="UP001166093"/>
    </source>
</evidence>
<organism evidence="11 12">
    <name type="scientific">Polyodon spathula</name>
    <name type="common">North American paddlefish</name>
    <name type="synonym">Squalus spathula</name>
    <dbReference type="NCBI Taxonomy" id="7913"/>
    <lineage>
        <taxon>Eukaryota</taxon>
        <taxon>Metazoa</taxon>
        <taxon>Chordata</taxon>
        <taxon>Craniata</taxon>
        <taxon>Vertebrata</taxon>
        <taxon>Euteleostomi</taxon>
        <taxon>Actinopterygii</taxon>
        <taxon>Chondrostei</taxon>
        <taxon>Acipenseriformes</taxon>
        <taxon>Polyodontidae</taxon>
        <taxon>Polyodon</taxon>
    </lineage>
</organism>
<feature type="non-terminal residue" evidence="11">
    <location>
        <position position="1"/>
    </location>
</feature>
<evidence type="ECO:0000259" key="8">
    <source>
        <dbReference type="PROSITE" id="PS50089"/>
    </source>
</evidence>
<name>A0ABS2XVF7_POLSP</name>
<proteinExistence type="predicted"/>
<dbReference type="SMART" id="SM00336">
    <property type="entry name" value="BBOX"/>
    <property type="match status" value="1"/>
</dbReference>
<dbReference type="CDD" id="cd16040">
    <property type="entry name" value="SPRY_PRY_SNTX"/>
    <property type="match status" value="1"/>
</dbReference>
<sequence>MASNLWSEDHFSCPVCLEILKDPVTTACGHSYCMGCIKNCWDQTDHISVYRCPQCRETFTPRPVLRRNTMLTEVVEELKKTGLNPPPAQSCAGSGDLPCDACTGRKFKAVKSCLMCLASYCETHVKSHYEGAAFKRHKLVNAIGNLEQYLCAEHQRLCEVFCRTDQTCICLLCSQTEHKSHDTVSAEAERTGKQKQLGETQTEIQQRIQERLKEVEELKQAVESIKRSACIEIKESEKIFTELIQSIEKIHTEVIELIGAKEKAVVNQAEGRMKKLEQEIAELSRRNVDLKQLSETEDHIHFLQNFQSICVTPEAGDLPSITVNTDISFGAVRKAVSKLKDNIEDFCKGEIVQVTTTDSCPGCTETYFPSGRLTSPVWTTRQQTSCPEELQTAWNGACIPMVKQIWERFQPTRVDLFVTAESISLPPMIPHVERHGIPGNTRTMSTLATGALVCVPSTTITTSDTREDQGGESTGFAGCTQMAEMPLFLNEVAVYRLQAPEPRNRAEFLKLNEVAVYSLQAPEPRNRAEFLKYSCQLTLDPNTAYRELCLSERNRTVTLSGETEPCSDHPERFDYYPQVLCRDGLSGTCCYWEIDCGGGGAYIGVTYKGICRKGGDRFCGLGYNDKSWSLLCSGSSYTALHNNNQTAITAPHSPRIGVYLDFNVGTLSFYGISDTMILLHRFQTTFTEPLYPGFGLDCYGSFVTICQLN</sequence>
<feature type="non-terminal residue" evidence="11">
    <location>
        <position position="709"/>
    </location>
</feature>
<evidence type="ECO:0000256" key="5">
    <source>
        <dbReference type="ARBA" id="ARBA00022859"/>
    </source>
</evidence>
<dbReference type="InterPro" id="IPR003879">
    <property type="entry name" value="Butyrophylin_SPRY"/>
</dbReference>
<keyword evidence="4" id="KW-0862">Zinc</keyword>
<dbReference type="PANTHER" id="PTHR25465:SF14">
    <property type="entry name" value="E3 UBIQUITIN-PROTEIN LIGASE TRIM65"/>
    <property type="match status" value="1"/>
</dbReference>
<dbReference type="SUPFAM" id="SSF49899">
    <property type="entry name" value="Concanavalin A-like lectins/glucanases"/>
    <property type="match status" value="1"/>
</dbReference>
<dbReference type="InterPro" id="IPR058030">
    <property type="entry name" value="TRIM8/14/16/25/29/45/65_CC"/>
</dbReference>
<dbReference type="PROSITE" id="PS50188">
    <property type="entry name" value="B302_SPRY"/>
    <property type="match status" value="1"/>
</dbReference>
<dbReference type="PROSITE" id="PS00518">
    <property type="entry name" value="ZF_RING_1"/>
    <property type="match status" value="1"/>
</dbReference>
<evidence type="ECO:0000313" key="11">
    <source>
        <dbReference type="EMBL" id="MBN3278364.1"/>
    </source>
</evidence>
<comment type="caution">
    <text evidence="11">The sequence shown here is derived from an EMBL/GenBank/DDBJ whole genome shotgun (WGS) entry which is preliminary data.</text>
</comment>
<dbReference type="InterPro" id="IPR006574">
    <property type="entry name" value="PRY"/>
</dbReference>
<dbReference type="InterPro" id="IPR013320">
    <property type="entry name" value="ConA-like_dom_sf"/>
</dbReference>
<evidence type="ECO:0000259" key="9">
    <source>
        <dbReference type="PROSITE" id="PS50119"/>
    </source>
</evidence>
<dbReference type="Gene3D" id="3.30.40.10">
    <property type="entry name" value="Zinc/RING finger domain, C3HC4 (zinc finger)"/>
    <property type="match status" value="1"/>
</dbReference>
<dbReference type="Pfam" id="PF25600">
    <property type="entry name" value="TRIM_CC"/>
    <property type="match status" value="1"/>
</dbReference>
<keyword evidence="3 6" id="KW-0863">Zinc-finger</keyword>
<dbReference type="Pfam" id="PF00643">
    <property type="entry name" value="zf-B_box"/>
    <property type="match status" value="1"/>
</dbReference>
<protein>
    <submittedName>
        <fullName evidence="11">TRI47 protein</fullName>
    </submittedName>
</protein>
<dbReference type="Gene3D" id="3.30.160.60">
    <property type="entry name" value="Classic Zinc Finger"/>
    <property type="match status" value="1"/>
</dbReference>
<keyword evidence="12" id="KW-1185">Reference proteome</keyword>
<evidence type="ECO:0000259" key="10">
    <source>
        <dbReference type="PROSITE" id="PS50188"/>
    </source>
</evidence>